<dbReference type="InterPro" id="IPR009057">
    <property type="entry name" value="Homeodomain-like_sf"/>
</dbReference>
<feature type="domain" description="HTH araC/xylS-type" evidence="14">
    <location>
        <begin position="87"/>
        <end position="185"/>
    </location>
</feature>
<evidence type="ECO:0000256" key="1">
    <source>
        <dbReference type="ARBA" id="ARBA00000086"/>
    </source>
</evidence>
<dbReference type="PANTHER" id="PTHR43003">
    <property type="entry name" value="DNA-3-METHYLADENINE GLYCOSYLASE"/>
    <property type="match status" value="1"/>
</dbReference>
<dbReference type="Pfam" id="PF06029">
    <property type="entry name" value="AlkA_N"/>
    <property type="match status" value="1"/>
</dbReference>
<comment type="cofactor">
    <cofactor evidence="2">
        <name>Zn(2+)</name>
        <dbReference type="ChEBI" id="CHEBI:29105"/>
    </cofactor>
</comment>
<dbReference type="InterPro" id="IPR051912">
    <property type="entry name" value="Alkylbase_DNA_Glycosylase/TA"/>
</dbReference>
<evidence type="ECO:0000256" key="10">
    <source>
        <dbReference type="ARBA" id="ARBA00023125"/>
    </source>
</evidence>
<dbReference type="PANTHER" id="PTHR43003:SF13">
    <property type="entry name" value="DNA-3-METHYLADENINE GLYCOSYLASE 2"/>
    <property type="match status" value="1"/>
</dbReference>
<keyword evidence="6" id="KW-0479">Metal-binding</keyword>
<dbReference type="Proteomes" id="UP001318321">
    <property type="component" value="Unassembled WGS sequence"/>
</dbReference>
<keyword evidence="9" id="KW-0805">Transcription regulation</keyword>
<evidence type="ECO:0000256" key="8">
    <source>
        <dbReference type="ARBA" id="ARBA00022833"/>
    </source>
</evidence>
<dbReference type="Gene3D" id="3.40.10.10">
    <property type="entry name" value="DNA Methylphosphotriester Repair Domain"/>
    <property type="match status" value="1"/>
</dbReference>
<keyword evidence="7" id="KW-0227">DNA damage</keyword>
<dbReference type="InterPro" id="IPR011257">
    <property type="entry name" value="DNA_glycosylase"/>
</dbReference>
<evidence type="ECO:0000256" key="6">
    <source>
        <dbReference type="ARBA" id="ARBA00022723"/>
    </source>
</evidence>
<comment type="catalytic activity">
    <reaction evidence="1">
        <text>Hydrolysis of alkylated DNA, releasing 3-methyladenine, 3-methylguanine, 7-methylguanine and 7-methyladenine.</text>
        <dbReference type="EC" id="3.2.2.21"/>
    </reaction>
</comment>
<dbReference type="InterPro" id="IPR018060">
    <property type="entry name" value="HTH_AraC"/>
</dbReference>
<evidence type="ECO:0000256" key="11">
    <source>
        <dbReference type="ARBA" id="ARBA00023159"/>
    </source>
</evidence>
<keyword evidence="5" id="KW-0808">Transferase</keyword>
<dbReference type="InterPro" id="IPR018062">
    <property type="entry name" value="HTH_AraC-typ_CS"/>
</dbReference>
<dbReference type="InterPro" id="IPR023170">
    <property type="entry name" value="HhH_base_excis_C"/>
</dbReference>
<evidence type="ECO:0000256" key="2">
    <source>
        <dbReference type="ARBA" id="ARBA00001947"/>
    </source>
</evidence>
<dbReference type="InterPro" id="IPR004026">
    <property type="entry name" value="Ada_DNA_repair_Zn-bd"/>
</dbReference>
<name>A0ABX0PNQ4_9GAMM</name>
<dbReference type="InterPro" id="IPR037046">
    <property type="entry name" value="AlkA_N_sf"/>
</dbReference>
<accession>A0ABX0PNQ4</accession>
<dbReference type="Gene3D" id="3.30.310.20">
    <property type="entry name" value="DNA-3-methyladenine glycosylase AlkA, N-terminal domain"/>
    <property type="match status" value="1"/>
</dbReference>
<dbReference type="PROSITE" id="PS00041">
    <property type="entry name" value="HTH_ARAC_FAMILY_1"/>
    <property type="match status" value="1"/>
</dbReference>
<keyword evidence="4" id="KW-0489">Methyltransferase</keyword>
<comment type="caution">
    <text evidence="15">The sequence shown here is derived from an EMBL/GenBank/DDBJ whole genome shotgun (WGS) entry which is preliminary data.</text>
</comment>
<keyword evidence="16" id="KW-1185">Reference proteome</keyword>
<evidence type="ECO:0000313" key="16">
    <source>
        <dbReference type="Proteomes" id="UP001318321"/>
    </source>
</evidence>
<dbReference type="Pfam" id="PF00730">
    <property type="entry name" value="HhH-GPD"/>
    <property type="match status" value="1"/>
</dbReference>
<dbReference type="SUPFAM" id="SSF46689">
    <property type="entry name" value="Homeodomain-like"/>
    <property type="match status" value="1"/>
</dbReference>
<dbReference type="PROSITE" id="PS01124">
    <property type="entry name" value="HTH_ARAC_FAMILY_2"/>
    <property type="match status" value="1"/>
</dbReference>
<keyword evidence="8" id="KW-0862">Zinc</keyword>
<dbReference type="CDD" id="cd00056">
    <property type="entry name" value="ENDO3c"/>
    <property type="match status" value="1"/>
</dbReference>
<evidence type="ECO:0000256" key="13">
    <source>
        <dbReference type="ARBA" id="ARBA00023204"/>
    </source>
</evidence>
<keyword evidence="11" id="KW-0010">Activator</keyword>
<dbReference type="SUPFAM" id="SSF57884">
    <property type="entry name" value="Ada DNA repair protein, N-terminal domain (N-Ada 10)"/>
    <property type="match status" value="1"/>
</dbReference>
<dbReference type="EC" id="3.2.2.21" evidence="3"/>
<evidence type="ECO:0000256" key="3">
    <source>
        <dbReference type="ARBA" id="ARBA00012000"/>
    </source>
</evidence>
<dbReference type="SUPFAM" id="SSF48150">
    <property type="entry name" value="DNA-glycosylase"/>
    <property type="match status" value="1"/>
</dbReference>
<protein>
    <recommendedName>
        <fullName evidence="3">DNA-3-methyladenine glycosylase II</fullName>
        <ecNumber evidence="3">3.2.2.21</ecNumber>
    </recommendedName>
</protein>
<proteinExistence type="predicted"/>
<keyword evidence="10" id="KW-0238">DNA-binding</keyword>
<evidence type="ECO:0000256" key="9">
    <source>
        <dbReference type="ARBA" id="ARBA00023015"/>
    </source>
</evidence>
<dbReference type="Pfam" id="PF02805">
    <property type="entry name" value="Ada_Zn_binding"/>
    <property type="match status" value="1"/>
</dbReference>
<evidence type="ECO:0000313" key="15">
    <source>
        <dbReference type="EMBL" id="NIC04785.1"/>
    </source>
</evidence>
<dbReference type="Gene3D" id="1.10.340.30">
    <property type="entry name" value="Hypothetical protein, domain 2"/>
    <property type="match status" value="1"/>
</dbReference>
<dbReference type="Pfam" id="PF12833">
    <property type="entry name" value="HTH_18"/>
    <property type="match status" value="1"/>
</dbReference>
<dbReference type="SMART" id="SM00342">
    <property type="entry name" value="HTH_ARAC"/>
    <property type="match status" value="1"/>
</dbReference>
<dbReference type="SMART" id="SM01009">
    <property type="entry name" value="AlkA_N"/>
    <property type="match status" value="1"/>
</dbReference>
<dbReference type="Gene3D" id="1.10.10.60">
    <property type="entry name" value="Homeodomain-like"/>
    <property type="match status" value="1"/>
</dbReference>
<keyword evidence="12" id="KW-0804">Transcription</keyword>
<dbReference type="InterPro" id="IPR010316">
    <property type="entry name" value="AlkA_N"/>
</dbReference>
<dbReference type="RefSeq" id="WP_167111666.1">
    <property type="nucleotide sequence ID" value="NZ_JAAQTO010000013.1"/>
</dbReference>
<reference evidence="15 16" key="1">
    <citation type="submission" date="2020-03" db="EMBL/GenBank/DDBJ databases">
        <title>Identification of Halomonas strains.</title>
        <authorList>
            <person name="Xiao Z."/>
            <person name="Dong F."/>
            <person name="Wang Z."/>
            <person name="Zhao J.-Y."/>
        </authorList>
    </citation>
    <scope>NUCLEOTIDE SEQUENCE [LARGE SCALE GENOMIC DNA]</scope>
    <source>
        <strain evidence="15 16">DX6</strain>
    </source>
</reference>
<dbReference type="SUPFAM" id="SSF55945">
    <property type="entry name" value="TATA-box binding protein-like"/>
    <property type="match status" value="1"/>
</dbReference>
<evidence type="ECO:0000256" key="7">
    <source>
        <dbReference type="ARBA" id="ARBA00022763"/>
    </source>
</evidence>
<evidence type="ECO:0000256" key="12">
    <source>
        <dbReference type="ARBA" id="ARBA00023163"/>
    </source>
</evidence>
<dbReference type="Gene3D" id="1.10.1670.10">
    <property type="entry name" value="Helix-hairpin-Helix base-excision DNA repair enzymes (C-terminal)"/>
    <property type="match status" value="1"/>
</dbReference>
<evidence type="ECO:0000256" key="5">
    <source>
        <dbReference type="ARBA" id="ARBA00022679"/>
    </source>
</evidence>
<dbReference type="EMBL" id="JAAQTO010000013">
    <property type="protein sequence ID" value="NIC04785.1"/>
    <property type="molecule type" value="Genomic_DNA"/>
</dbReference>
<dbReference type="InterPro" id="IPR035451">
    <property type="entry name" value="Ada-like_dom_sf"/>
</dbReference>
<organism evidence="15 16">
    <name type="scientific">Billgrantia bachuensis</name>
    <dbReference type="NCBI Taxonomy" id="2717286"/>
    <lineage>
        <taxon>Bacteria</taxon>
        <taxon>Pseudomonadati</taxon>
        <taxon>Pseudomonadota</taxon>
        <taxon>Gammaproteobacteria</taxon>
        <taxon>Oceanospirillales</taxon>
        <taxon>Halomonadaceae</taxon>
        <taxon>Billgrantia</taxon>
    </lineage>
</organism>
<keyword evidence="13" id="KW-0234">DNA repair</keyword>
<gene>
    <name evidence="15" type="ORF">HBJ55_05040</name>
</gene>
<evidence type="ECO:0000256" key="4">
    <source>
        <dbReference type="ARBA" id="ARBA00022603"/>
    </source>
</evidence>
<dbReference type="InterPro" id="IPR003265">
    <property type="entry name" value="HhH-GPD_domain"/>
</dbReference>
<dbReference type="SMART" id="SM00478">
    <property type="entry name" value="ENDO3c"/>
    <property type="match status" value="1"/>
</dbReference>
<evidence type="ECO:0000259" key="14">
    <source>
        <dbReference type="PROSITE" id="PS01124"/>
    </source>
</evidence>
<sequence>MNLSTDICYQALLARDARYDGRFFTCVTSTGIYCRPICPATAPKLENCRFVSSAAAAQEAGFRPCLRCRPESAPDSPAWAGTSTTVKRALRLIDEGALDEGGLEALCARLGVGARQLRRLFQRHVGASPLAVAQTRRVLLAKQLLHETELPLADVALASGFGSVRRFNEVFLHLYGRAPGTLRGRRAELSQATALTLRLPYRPPYDWQAILAFLARRTIPGLERIDGEGYHRVFRVGETVGSVSVKDVSADSALHASIRLTELSALPSVIARLRRLFDLQADSEAIRQGLGRDPVLAPLVESRPGLRVPGGWDPFEVAVRAILGQQVSVDAATRLAGRLVERLGERLEGQAGVGLERLFPVPERFTFDEIKALGMPSARATALVQLAATYREQPRMFDRRQDLDETVAHLCALPGIGEWTAHYIAMRGLQESDAFLPTDVALQRVLAERGRRPTPRELLARAEAWRPWRAYAVMHLWHADAATTTAAKPQQEECDATLA</sequence>